<reference evidence="1 2" key="1">
    <citation type="journal article" date="2017" name="Front. Genet.">
        <title>Draft sequencing of the heterozygous diploid genome of Satsuma (Citrus unshiu Marc.) using a hybrid assembly approach.</title>
        <authorList>
            <person name="Shimizu T."/>
            <person name="Tanizawa Y."/>
            <person name="Mochizuki T."/>
            <person name="Nagasaki H."/>
            <person name="Yoshioka T."/>
            <person name="Toyoda A."/>
            <person name="Fujiyama A."/>
            <person name="Kaminuma E."/>
            <person name="Nakamura Y."/>
        </authorList>
    </citation>
    <scope>NUCLEOTIDE SEQUENCE [LARGE SCALE GENOMIC DNA]</scope>
    <source>
        <strain evidence="2">cv. Miyagawa wase</strain>
    </source>
</reference>
<evidence type="ECO:0000313" key="1">
    <source>
        <dbReference type="EMBL" id="GAY53654.1"/>
    </source>
</evidence>
<organism evidence="1 2">
    <name type="scientific">Citrus unshiu</name>
    <name type="common">Satsuma mandarin</name>
    <name type="synonym">Citrus nobilis var. unshiu</name>
    <dbReference type="NCBI Taxonomy" id="55188"/>
    <lineage>
        <taxon>Eukaryota</taxon>
        <taxon>Viridiplantae</taxon>
        <taxon>Streptophyta</taxon>
        <taxon>Embryophyta</taxon>
        <taxon>Tracheophyta</taxon>
        <taxon>Spermatophyta</taxon>
        <taxon>Magnoliopsida</taxon>
        <taxon>eudicotyledons</taxon>
        <taxon>Gunneridae</taxon>
        <taxon>Pentapetalae</taxon>
        <taxon>rosids</taxon>
        <taxon>malvids</taxon>
        <taxon>Sapindales</taxon>
        <taxon>Rutaceae</taxon>
        <taxon>Aurantioideae</taxon>
        <taxon>Citrus</taxon>
    </lineage>
</organism>
<dbReference type="AlphaFoldDB" id="A0A2H5PMR6"/>
<proteinExistence type="predicted"/>
<accession>A0A2H5PMR6</accession>
<sequence>MSASAIPSESEKGAYFDKGYEVICDHSSGSPKAFLPSIKTEVLYSYSDTTIRVDIPVKFLHNSIATSNNIARGVNVSGSPFTEFRGH</sequence>
<protein>
    <submittedName>
        <fullName evidence="1">Uncharacterized protein</fullName>
    </submittedName>
</protein>
<dbReference type="EMBL" id="BDQV01000096">
    <property type="protein sequence ID" value="GAY53654.1"/>
    <property type="molecule type" value="Genomic_DNA"/>
</dbReference>
<evidence type="ECO:0000313" key="2">
    <source>
        <dbReference type="Proteomes" id="UP000236630"/>
    </source>
</evidence>
<dbReference type="Proteomes" id="UP000236630">
    <property type="component" value="Unassembled WGS sequence"/>
</dbReference>
<keyword evidence="2" id="KW-1185">Reference proteome</keyword>
<gene>
    <name evidence="1" type="ORF">CUMW_150770</name>
</gene>
<comment type="caution">
    <text evidence="1">The sequence shown here is derived from an EMBL/GenBank/DDBJ whole genome shotgun (WGS) entry which is preliminary data.</text>
</comment>
<name>A0A2H5PMR6_CITUN</name>